<dbReference type="EMBL" id="AP015040">
    <property type="protein sequence ID" value="BAT92447.1"/>
    <property type="molecule type" value="Genomic_DNA"/>
</dbReference>
<keyword evidence="4" id="KW-1185">Reference proteome</keyword>
<dbReference type="InterPro" id="IPR056924">
    <property type="entry name" value="SH3_Tf2-1"/>
</dbReference>
<organism evidence="3 4">
    <name type="scientific">Vigna angularis var. angularis</name>
    <dbReference type="NCBI Taxonomy" id="157739"/>
    <lineage>
        <taxon>Eukaryota</taxon>
        <taxon>Viridiplantae</taxon>
        <taxon>Streptophyta</taxon>
        <taxon>Embryophyta</taxon>
        <taxon>Tracheophyta</taxon>
        <taxon>Spermatophyta</taxon>
        <taxon>Magnoliopsida</taxon>
        <taxon>eudicotyledons</taxon>
        <taxon>Gunneridae</taxon>
        <taxon>Pentapetalae</taxon>
        <taxon>rosids</taxon>
        <taxon>fabids</taxon>
        <taxon>Fabales</taxon>
        <taxon>Fabaceae</taxon>
        <taxon>Papilionoideae</taxon>
        <taxon>50 kb inversion clade</taxon>
        <taxon>NPAAA clade</taxon>
        <taxon>indigoferoid/millettioid clade</taxon>
        <taxon>Phaseoleae</taxon>
        <taxon>Vigna</taxon>
    </lineage>
</organism>
<evidence type="ECO:0000256" key="1">
    <source>
        <dbReference type="SAM" id="MobiDB-lite"/>
    </source>
</evidence>
<proteinExistence type="predicted"/>
<dbReference type="Proteomes" id="UP000291084">
    <property type="component" value="Chromosome 7"/>
</dbReference>
<dbReference type="Gene3D" id="2.40.50.40">
    <property type="match status" value="1"/>
</dbReference>
<dbReference type="PROSITE" id="PS50013">
    <property type="entry name" value="CHROMO_2"/>
    <property type="match status" value="1"/>
</dbReference>
<feature type="region of interest" description="Disordered" evidence="1">
    <location>
        <begin position="149"/>
        <end position="173"/>
    </location>
</feature>
<reference evidence="3 4" key="1">
    <citation type="journal article" date="2015" name="Sci. Rep.">
        <title>The power of single molecule real-time sequencing technology in the de novo assembly of a eukaryotic genome.</title>
        <authorList>
            <person name="Sakai H."/>
            <person name="Naito K."/>
            <person name="Ogiso-Tanaka E."/>
            <person name="Takahashi Y."/>
            <person name="Iseki K."/>
            <person name="Muto C."/>
            <person name="Satou K."/>
            <person name="Teruya K."/>
            <person name="Shiroma A."/>
            <person name="Shimoji M."/>
            <person name="Hirano T."/>
            <person name="Itoh T."/>
            <person name="Kaga A."/>
            <person name="Tomooka N."/>
        </authorList>
    </citation>
    <scope>NUCLEOTIDE SEQUENCE [LARGE SCALE GENOMIC DNA]</scope>
    <source>
        <strain evidence="4">cv. Shumari</strain>
    </source>
</reference>
<dbReference type="InterPro" id="IPR023780">
    <property type="entry name" value="Chromo_domain"/>
</dbReference>
<evidence type="ECO:0000259" key="2">
    <source>
        <dbReference type="PROSITE" id="PS50013"/>
    </source>
</evidence>
<name>A0A0S3SHY0_PHAAN</name>
<dbReference type="InterPro" id="IPR000953">
    <property type="entry name" value="Chromo/chromo_shadow_dom"/>
</dbReference>
<dbReference type="OrthoDB" id="5554229at2759"/>
<evidence type="ECO:0000313" key="4">
    <source>
        <dbReference type="Proteomes" id="UP000291084"/>
    </source>
</evidence>
<dbReference type="PANTHER" id="PTHR46148:SF52">
    <property type="entry name" value="OS04G0603800 PROTEIN"/>
    <property type="match status" value="1"/>
</dbReference>
<feature type="domain" description="Chromo" evidence="2">
    <location>
        <begin position="85"/>
        <end position="126"/>
    </location>
</feature>
<accession>A0A0S3SHY0</accession>
<protein>
    <recommendedName>
        <fullName evidence="2">Chromo domain-containing protein</fullName>
    </recommendedName>
</protein>
<dbReference type="Pfam" id="PF00385">
    <property type="entry name" value="Chromo"/>
    <property type="match status" value="1"/>
</dbReference>
<gene>
    <name evidence="3" type="primary">Vigan.07G116300</name>
    <name evidence="3" type="ORF">VIGAN_07116300</name>
</gene>
<dbReference type="Pfam" id="PF24626">
    <property type="entry name" value="SH3_Tf2-1"/>
    <property type="match status" value="1"/>
</dbReference>
<dbReference type="PANTHER" id="PTHR46148">
    <property type="entry name" value="CHROMO DOMAIN-CONTAINING PROTEIN"/>
    <property type="match status" value="1"/>
</dbReference>
<dbReference type="AlphaFoldDB" id="A0A0S3SHY0"/>
<dbReference type="InterPro" id="IPR016197">
    <property type="entry name" value="Chromo-like_dom_sf"/>
</dbReference>
<dbReference type="SUPFAM" id="SSF54160">
    <property type="entry name" value="Chromo domain-like"/>
    <property type="match status" value="1"/>
</dbReference>
<evidence type="ECO:0000313" key="3">
    <source>
        <dbReference type="EMBL" id="BAT92447.1"/>
    </source>
</evidence>
<feature type="non-terminal residue" evidence="3">
    <location>
        <position position="1"/>
    </location>
</feature>
<sequence>WVYVKLRPYRQTSLVGKTPQKLAKRYFGPFQILNRIGPVAYHLALPETSKIHQVFHCSILKPHHGPPPSVAGTLPSSNYNNGPLLSPLVILGTRENISGESSHLEVLVQWQGLPPEEATWEPWKDIQRTFNLEDKVLLQDARNDTICIQEESGSTARPKRNTRRPTNWDEYVH</sequence>